<evidence type="ECO:0000256" key="1">
    <source>
        <dbReference type="ARBA" id="ARBA00006284"/>
    </source>
</evidence>
<dbReference type="PANTHER" id="PTHR21599">
    <property type="entry name" value="GLYCERATE KINASE"/>
    <property type="match status" value="1"/>
</dbReference>
<dbReference type="Pfam" id="PF02595">
    <property type="entry name" value="Gly_kinase"/>
    <property type="match status" value="1"/>
</dbReference>
<organism evidence="4 5">
    <name type="scientific">Cellulomonas avistercoris</name>
    <dbReference type="NCBI Taxonomy" id="2762242"/>
    <lineage>
        <taxon>Bacteria</taxon>
        <taxon>Bacillati</taxon>
        <taxon>Actinomycetota</taxon>
        <taxon>Actinomycetes</taxon>
        <taxon>Micrococcales</taxon>
        <taxon>Cellulomonadaceae</taxon>
        <taxon>Cellulomonas</taxon>
    </lineage>
</organism>
<sequence>MIPQRVCAWRERPRDRVRAPPRPARPGASVVLAPAATCHHRSVRVLLAPDGFGTSLTPAEAAEVMRLGWADGAPHDTVDVCPLADGGPGFVATLHATLGGDLVPVTVTSPVGEAAPAALLRVGATVHLESAHALGLGLVPQHLRDPSRTTSRGAGELLAAALPGAQRVVVGLGGSATNDAGAGLLAALADALLPAGAVAHDVAARLGSGGGALGDVSAEDLRWLPDLRAALRTVDLLAAVDVDVPLLGLQGASAGFSPQKGATPQQAQDLERALGSFAHAATTALGPVRTGPGADLLGAPDPRGGRLSALPGAGAAGGVGFALALLGARLLPGARLVADAVDLPARIAAHDLVVTGEGRTDWQSLHGKVVAEVAARALSSAVPVVVVSGEVLVGRRELSAAGVTAAYAVAEGPAAVQAALADPAGTLRARTARVARTWSPARAT</sequence>
<dbReference type="InterPro" id="IPR036129">
    <property type="entry name" value="Glycerate_kinase_sf"/>
</dbReference>
<dbReference type="InterPro" id="IPR018197">
    <property type="entry name" value="Glycerate_kinase_RE-like"/>
</dbReference>
<evidence type="ECO:0000313" key="4">
    <source>
        <dbReference type="EMBL" id="MBD7918909.1"/>
    </source>
</evidence>
<dbReference type="NCBIfam" id="TIGR00045">
    <property type="entry name" value="glycerate kinase"/>
    <property type="match status" value="1"/>
</dbReference>
<protein>
    <submittedName>
        <fullName evidence="4">Glycerate kinase</fullName>
    </submittedName>
</protein>
<keyword evidence="5" id="KW-1185">Reference proteome</keyword>
<reference evidence="4 5" key="1">
    <citation type="submission" date="2020-08" db="EMBL/GenBank/DDBJ databases">
        <title>A Genomic Blueprint of the Chicken Gut Microbiome.</title>
        <authorList>
            <person name="Gilroy R."/>
            <person name="Ravi A."/>
            <person name="Getino M."/>
            <person name="Pursley I."/>
            <person name="Horton D.L."/>
            <person name="Alikhan N.-F."/>
            <person name="Baker D."/>
            <person name="Gharbi K."/>
            <person name="Hall N."/>
            <person name="Watson M."/>
            <person name="Adriaenssens E.M."/>
            <person name="Foster-Nyarko E."/>
            <person name="Jarju S."/>
            <person name="Secka A."/>
            <person name="Antonio M."/>
            <person name="Oren A."/>
            <person name="Chaudhuri R."/>
            <person name="La Ragione R.M."/>
            <person name="Hildebrand F."/>
            <person name="Pallen M.J."/>
        </authorList>
    </citation>
    <scope>NUCLEOTIDE SEQUENCE [LARGE SCALE GENOMIC DNA]</scope>
    <source>
        <strain evidence="4 5">Sa3CUA2</strain>
    </source>
</reference>
<dbReference type="Proteomes" id="UP000604241">
    <property type="component" value="Unassembled WGS sequence"/>
</dbReference>
<dbReference type="EMBL" id="JACSQV010000009">
    <property type="protein sequence ID" value="MBD7918909.1"/>
    <property type="molecule type" value="Genomic_DNA"/>
</dbReference>
<dbReference type="InterPro" id="IPR004381">
    <property type="entry name" value="Glycerate_kinase"/>
</dbReference>
<keyword evidence="2" id="KW-0808">Transferase</keyword>
<dbReference type="GO" id="GO:0016301">
    <property type="term" value="F:kinase activity"/>
    <property type="evidence" value="ECO:0007669"/>
    <property type="project" value="UniProtKB-KW"/>
</dbReference>
<comment type="similarity">
    <text evidence="1">Belongs to the glycerate kinase type-1 family.</text>
</comment>
<accession>A0ABR8QF20</accession>
<evidence type="ECO:0000313" key="5">
    <source>
        <dbReference type="Proteomes" id="UP000604241"/>
    </source>
</evidence>
<evidence type="ECO:0000256" key="2">
    <source>
        <dbReference type="ARBA" id="ARBA00022679"/>
    </source>
</evidence>
<evidence type="ECO:0000256" key="3">
    <source>
        <dbReference type="ARBA" id="ARBA00022777"/>
    </source>
</evidence>
<dbReference type="Gene3D" id="3.90.1510.10">
    <property type="entry name" value="Glycerate kinase, domain 2"/>
    <property type="match status" value="1"/>
</dbReference>
<dbReference type="PANTHER" id="PTHR21599:SF0">
    <property type="entry name" value="GLYCERATE KINASE"/>
    <property type="match status" value="1"/>
</dbReference>
<gene>
    <name evidence="4" type="ORF">H9657_11555</name>
</gene>
<dbReference type="SUPFAM" id="SSF110738">
    <property type="entry name" value="Glycerate kinase I"/>
    <property type="match status" value="1"/>
</dbReference>
<dbReference type="Gene3D" id="3.40.50.10350">
    <property type="entry name" value="Glycerate kinase, domain 1"/>
    <property type="match status" value="1"/>
</dbReference>
<proteinExistence type="inferred from homology"/>
<keyword evidence="3 4" id="KW-0418">Kinase</keyword>
<comment type="caution">
    <text evidence="4">The sequence shown here is derived from an EMBL/GenBank/DDBJ whole genome shotgun (WGS) entry which is preliminary data.</text>
</comment>
<dbReference type="InterPro" id="IPR018193">
    <property type="entry name" value="Glyc_kinase_flavodox-like_fold"/>
</dbReference>
<name>A0ABR8QF20_9CELL</name>